<dbReference type="PANTHER" id="PTHR47590:SF7">
    <property type="entry name" value="OS06G0711700 PROTEIN"/>
    <property type="match status" value="1"/>
</dbReference>
<keyword evidence="3" id="KW-1185">Reference proteome</keyword>
<evidence type="ECO:0000313" key="3">
    <source>
        <dbReference type="Proteomes" id="UP000017836"/>
    </source>
</evidence>
<reference evidence="3" key="1">
    <citation type="journal article" date="2013" name="Science">
        <title>The Amborella genome and the evolution of flowering plants.</title>
        <authorList>
            <consortium name="Amborella Genome Project"/>
        </authorList>
    </citation>
    <scope>NUCLEOTIDE SEQUENCE [LARGE SCALE GENOMIC DNA]</scope>
</reference>
<organism evidence="2 3">
    <name type="scientific">Amborella trichopoda</name>
    <dbReference type="NCBI Taxonomy" id="13333"/>
    <lineage>
        <taxon>Eukaryota</taxon>
        <taxon>Viridiplantae</taxon>
        <taxon>Streptophyta</taxon>
        <taxon>Embryophyta</taxon>
        <taxon>Tracheophyta</taxon>
        <taxon>Spermatophyta</taxon>
        <taxon>Magnoliopsida</taxon>
        <taxon>Amborellales</taxon>
        <taxon>Amborellaceae</taxon>
        <taxon>Amborella</taxon>
    </lineage>
</organism>
<accession>U5D0D5</accession>
<proteinExistence type="predicted"/>
<dbReference type="Gramene" id="ERN15700">
    <property type="protein sequence ID" value="ERN15700"/>
    <property type="gene ID" value="AMTR_s00048p00227370"/>
</dbReference>
<evidence type="ECO:0000256" key="1">
    <source>
        <dbReference type="SAM" id="MobiDB-lite"/>
    </source>
</evidence>
<name>U5D0D5_AMBTC</name>
<sequence length="555" mass="63470">MRGGGTPCYDNEWNGDDLLPGLPNHLAQLCLAKVPAPVLFSVCKSWRRLLYNSPSFPAFLCLYFLLGDELCSEDFVENGHFHGGNRSLSQKVAENECFYGRADEETHHQAEEAVADITVYDSSEDAENHLFESGEAKRTSQIVERNHQSEFRGTQHLDYEEIADESYRHVHWKQRESSPNHEEEMTEFDYHHHYHELGKRKRHHPRGEFRKRNHIDEEELNERTHHHLYHQRNHIDEEEINERTHHHHQRERQQQHTQHSSTNLTWTAFDPLSGHWEALPPPPPHRPFLLRSPTFLSRTLPIQTLTAYGHLLTIAATTSPLLPALPRPLAFNPQSRCWRFGPALPAPRRWCATGALGPTVVVASGTGCQFNQTVARSTLAWSMDQLPWCWREVACMKNTRFAREAIEATAYKGRLCMVNVRAGLVREGVVYDGGRDEWEAMPEGMLTGWPAGPVVGMEGSDEMYGVDEREGVLKRYEEERGEWKEVVKVEEMRGAEGAAAGGGRVCVIGEGGRVCVVVEVAREVRRVWMVRPPARRRMVAVHVLPRMGPVAVPWR</sequence>
<dbReference type="AlphaFoldDB" id="U5D0D5"/>
<dbReference type="eggNOG" id="KOG1072">
    <property type="taxonomic scope" value="Eukaryota"/>
</dbReference>
<dbReference type="PANTHER" id="PTHR47590">
    <property type="entry name" value="F-BOX/KELCH-REPEAT PROTEIN SKIP25"/>
    <property type="match status" value="1"/>
</dbReference>
<dbReference type="OMA" id="INERTHH"/>
<dbReference type="HOGENOM" id="CLU_491229_0_0_1"/>
<dbReference type="Gene3D" id="2.120.10.80">
    <property type="entry name" value="Kelch-type beta propeller"/>
    <property type="match status" value="1"/>
</dbReference>
<feature type="compositionally biased region" description="Basic residues" evidence="1">
    <location>
        <begin position="198"/>
        <end position="213"/>
    </location>
</feature>
<dbReference type="STRING" id="13333.U5D0D5"/>
<gene>
    <name evidence="2" type="ORF">AMTR_s00048p00227370</name>
</gene>
<evidence type="ECO:0008006" key="4">
    <source>
        <dbReference type="Google" id="ProtNLM"/>
    </source>
</evidence>
<evidence type="ECO:0000313" key="2">
    <source>
        <dbReference type="EMBL" id="ERN15700.1"/>
    </source>
</evidence>
<dbReference type="EMBL" id="KI392502">
    <property type="protein sequence ID" value="ERN15700.1"/>
    <property type="molecule type" value="Genomic_DNA"/>
</dbReference>
<feature type="region of interest" description="Disordered" evidence="1">
    <location>
        <begin position="243"/>
        <end position="262"/>
    </location>
</feature>
<dbReference type="Proteomes" id="UP000017836">
    <property type="component" value="Unassembled WGS sequence"/>
</dbReference>
<dbReference type="SUPFAM" id="SSF117281">
    <property type="entry name" value="Kelch motif"/>
    <property type="match status" value="1"/>
</dbReference>
<protein>
    <recommendedName>
        <fullName evidence="4">F-box domain-containing protein</fullName>
    </recommendedName>
</protein>
<dbReference type="InterPro" id="IPR015915">
    <property type="entry name" value="Kelch-typ_b-propeller"/>
</dbReference>
<feature type="region of interest" description="Disordered" evidence="1">
    <location>
        <begin position="196"/>
        <end position="229"/>
    </location>
</feature>